<evidence type="ECO:0000313" key="1">
    <source>
        <dbReference type="EMBL" id="VDK66637.1"/>
    </source>
</evidence>
<name>A0A3P6S3R6_CYLGO</name>
<sequence length="105" mass="12290">MGKDEHYMEIYETLCSIQKLQENHNMYVISPQLENKEWRNASLKDYIVREERTLLEIKRKSIVQVIAFSRLLRMTRDEASRLSIKLAIDSGNPLGTLTIISVFMS</sequence>
<protein>
    <submittedName>
        <fullName evidence="1">Uncharacterized protein</fullName>
    </submittedName>
</protein>
<organism evidence="1 2">
    <name type="scientific">Cylicostephanus goldi</name>
    <name type="common">Nematode worm</name>
    <dbReference type="NCBI Taxonomy" id="71465"/>
    <lineage>
        <taxon>Eukaryota</taxon>
        <taxon>Metazoa</taxon>
        <taxon>Ecdysozoa</taxon>
        <taxon>Nematoda</taxon>
        <taxon>Chromadorea</taxon>
        <taxon>Rhabditida</taxon>
        <taxon>Rhabditina</taxon>
        <taxon>Rhabditomorpha</taxon>
        <taxon>Strongyloidea</taxon>
        <taxon>Strongylidae</taxon>
        <taxon>Cylicostephanus</taxon>
    </lineage>
</organism>
<evidence type="ECO:0000313" key="2">
    <source>
        <dbReference type="Proteomes" id="UP000271889"/>
    </source>
</evidence>
<dbReference type="OrthoDB" id="5853914at2759"/>
<dbReference type="AlphaFoldDB" id="A0A3P6S3R6"/>
<gene>
    <name evidence="1" type="ORF">CGOC_LOCUS6209</name>
</gene>
<dbReference type="Proteomes" id="UP000271889">
    <property type="component" value="Unassembled WGS sequence"/>
</dbReference>
<proteinExistence type="predicted"/>
<keyword evidence="2" id="KW-1185">Reference proteome</keyword>
<reference evidence="1 2" key="1">
    <citation type="submission" date="2018-11" db="EMBL/GenBank/DDBJ databases">
        <authorList>
            <consortium name="Pathogen Informatics"/>
        </authorList>
    </citation>
    <scope>NUCLEOTIDE SEQUENCE [LARGE SCALE GENOMIC DNA]</scope>
</reference>
<accession>A0A3P6S3R6</accession>
<dbReference type="EMBL" id="UYRV01019842">
    <property type="protein sequence ID" value="VDK66637.1"/>
    <property type="molecule type" value="Genomic_DNA"/>
</dbReference>